<name>A0A5J5CVG4_9PERO</name>
<gene>
    <name evidence="4" type="ORF">FQN60_004461</name>
</gene>
<organism evidence="4 5">
    <name type="scientific">Etheostoma spectabile</name>
    <name type="common">orangethroat darter</name>
    <dbReference type="NCBI Taxonomy" id="54343"/>
    <lineage>
        <taxon>Eukaryota</taxon>
        <taxon>Metazoa</taxon>
        <taxon>Chordata</taxon>
        <taxon>Craniata</taxon>
        <taxon>Vertebrata</taxon>
        <taxon>Euteleostomi</taxon>
        <taxon>Actinopterygii</taxon>
        <taxon>Neopterygii</taxon>
        <taxon>Teleostei</taxon>
        <taxon>Neoteleostei</taxon>
        <taxon>Acanthomorphata</taxon>
        <taxon>Eupercaria</taxon>
        <taxon>Perciformes</taxon>
        <taxon>Percoidei</taxon>
        <taxon>Percidae</taxon>
        <taxon>Etheostomatinae</taxon>
        <taxon>Etheostoma</taxon>
    </lineage>
</organism>
<feature type="domain" description="Major vault protein shoulder" evidence="1">
    <location>
        <begin position="112"/>
        <end position="186"/>
    </location>
</feature>
<dbReference type="Pfam" id="PF17795">
    <property type="entry name" value="Vault_3"/>
    <property type="match status" value="1"/>
</dbReference>
<dbReference type="Pfam" id="PF11978">
    <property type="entry name" value="MVP_shoulder"/>
    <property type="match status" value="1"/>
</dbReference>
<evidence type="ECO:0000313" key="4">
    <source>
        <dbReference type="EMBL" id="KAA8585767.1"/>
    </source>
</evidence>
<evidence type="ECO:0000313" key="5">
    <source>
        <dbReference type="Proteomes" id="UP000327493"/>
    </source>
</evidence>
<reference evidence="4 5" key="1">
    <citation type="submission" date="2019-08" db="EMBL/GenBank/DDBJ databases">
        <title>A chromosome-level genome assembly, high-density linkage maps, and genome scans reveal the genomic architecture of hybrid incompatibilities underlying speciation via character displacement in darters (Percidae: Etheostominae).</title>
        <authorList>
            <person name="Moran R.L."/>
            <person name="Catchen J.M."/>
            <person name="Fuller R.C."/>
        </authorList>
    </citation>
    <scope>NUCLEOTIDE SEQUENCE [LARGE SCALE GENOMIC DNA]</scope>
    <source>
        <strain evidence="4">EspeVRDwgs_2016</strain>
        <tissue evidence="4">Muscle</tissue>
    </source>
</reference>
<sequence>MLTQDEELWQKELPANVEALLASPLDPLADRSHRTRTGDDVCGPRDKTKVVSFRVPHNAAVQVYDYREKAARVVFGPEMVMLGPDEQFTVLSLSGDKPKRANVIKAICLLLGPDFFTDIITIETADHARLQLQLSYNWHFDVKSPVDPADATALFSVPDFVGDSCKAIASRVRGAVASVQFDDFHKV</sequence>
<dbReference type="Pfam" id="PF17796">
    <property type="entry name" value="Vault_4"/>
    <property type="match status" value="1"/>
</dbReference>
<dbReference type="InterPro" id="IPR021870">
    <property type="entry name" value="MVP_shoulder"/>
</dbReference>
<dbReference type="PANTHER" id="PTHR14165">
    <property type="entry name" value="MAJOR VAULT PROTEIN"/>
    <property type="match status" value="1"/>
</dbReference>
<feature type="domain" description="Major vault protein repeat" evidence="2">
    <location>
        <begin position="50"/>
        <end position="111"/>
    </location>
</feature>
<dbReference type="PANTHER" id="PTHR14165:SF3">
    <property type="entry name" value="MAJOR VAULT PROTEIN"/>
    <property type="match status" value="1"/>
</dbReference>
<dbReference type="Gene3D" id="2.30.30.570">
    <property type="match status" value="1"/>
</dbReference>
<dbReference type="FunFam" id="2.30.30.570:FF:000001">
    <property type="entry name" value="major vault protein-like"/>
    <property type="match status" value="1"/>
</dbReference>
<evidence type="ECO:0000259" key="2">
    <source>
        <dbReference type="Pfam" id="PF17795"/>
    </source>
</evidence>
<evidence type="ECO:0000259" key="1">
    <source>
        <dbReference type="Pfam" id="PF11978"/>
    </source>
</evidence>
<dbReference type="InterPro" id="IPR039059">
    <property type="entry name" value="MVP"/>
</dbReference>
<accession>A0A5J5CVG4</accession>
<dbReference type="InterPro" id="IPR036013">
    <property type="entry name" value="Band_7/SPFH_dom_sf"/>
</dbReference>
<dbReference type="EMBL" id="VOFY01000015">
    <property type="protein sequence ID" value="KAA8585767.1"/>
    <property type="molecule type" value="Genomic_DNA"/>
</dbReference>
<dbReference type="Gene3D" id="2.30.30.620">
    <property type="match status" value="1"/>
</dbReference>
<dbReference type="GO" id="GO:0005737">
    <property type="term" value="C:cytoplasm"/>
    <property type="evidence" value="ECO:0007669"/>
    <property type="project" value="TreeGrafter"/>
</dbReference>
<dbReference type="AlphaFoldDB" id="A0A5J5CVG4"/>
<dbReference type="Gene3D" id="3.30.479.30">
    <property type="entry name" value="Band 7 domain"/>
    <property type="match status" value="1"/>
</dbReference>
<comment type="caution">
    <text evidence="4">The sequence shown here is derived from an EMBL/GenBank/DDBJ whole genome shotgun (WGS) entry which is preliminary data.</text>
</comment>
<dbReference type="Proteomes" id="UP000327493">
    <property type="component" value="Chromosome 15"/>
</dbReference>
<dbReference type="InterPro" id="IPR040989">
    <property type="entry name" value="Vault_3"/>
</dbReference>
<keyword evidence="5" id="KW-1185">Reference proteome</keyword>
<evidence type="ECO:0000259" key="3">
    <source>
        <dbReference type="Pfam" id="PF17796"/>
    </source>
</evidence>
<evidence type="ECO:0008006" key="6">
    <source>
        <dbReference type="Google" id="ProtNLM"/>
    </source>
</evidence>
<dbReference type="GO" id="GO:0005634">
    <property type="term" value="C:nucleus"/>
    <property type="evidence" value="ECO:0007669"/>
    <property type="project" value="TreeGrafter"/>
</dbReference>
<protein>
    <recommendedName>
        <fullName evidence="6">Major vault protein</fullName>
    </recommendedName>
</protein>
<feature type="domain" description="Major vault protein repeat" evidence="3">
    <location>
        <begin position="1"/>
        <end position="31"/>
    </location>
</feature>
<dbReference type="InterPro" id="IPR041136">
    <property type="entry name" value="Vault_4"/>
</dbReference>
<proteinExistence type="predicted"/>